<dbReference type="HOGENOM" id="CLU_1712404_0_0_9"/>
<dbReference type="SUPFAM" id="SSF49764">
    <property type="entry name" value="HSP20-like chaperones"/>
    <property type="match status" value="1"/>
</dbReference>
<dbReference type="EMBL" id="JMQA01000009">
    <property type="protein sequence ID" value="KFN11423.1"/>
    <property type="molecule type" value="Genomic_DNA"/>
</dbReference>
<dbReference type="STRING" id="44252.DJ90_6410"/>
<evidence type="ECO:0000313" key="2">
    <source>
        <dbReference type="Proteomes" id="UP000029278"/>
    </source>
</evidence>
<reference evidence="1 2" key="1">
    <citation type="submission" date="2014-04" db="EMBL/GenBank/DDBJ databases">
        <authorList>
            <person name="Bishop-Lilly K.A."/>
            <person name="Broomall S.M."/>
            <person name="Chain P.S."/>
            <person name="Chertkov O."/>
            <person name="Coyne S.R."/>
            <person name="Daligault H.E."/>
            <person name="Davenport K.W."/>
            <person name="Erkkila T."/>
            <person name="Frey K.G."/>
            <person name="Gibbons H.S."/>
            <person name="Gu W."/>
            <person name="Jaissle J."/>
            <person name="Johnson S.L."/>
            <person name="Koroleva G.I."/>
            <person name="Ladner J.T."/>
            <person name="Lo C.-C."/>
            <person name="Minogue T.D."/>
            <person name="Munk C."/>
            <person name="Palacios G.F."/>
            <person name="Redden C.L."/>
            <person name="Rosenzweig C.N."/>
            <person name="Scholz M.B."/>
            <person name="Teshima H."/>
            <person name="Xu Y."/>
        </authorList>
    </citation>
    <scope>NUCLEOTIDE SEQUENCE [LARGE SCALE GENOMIC DNA]</scope>
    <source>
        <strain evidence="1 2">8244</strain>
    </source>
</reference>
<evidence type="ECO:0000313" key="1">
    <source>
        <dbReference type="EMBL" id="KFN11423.1"/>
    </source>
</evidence>
<name>A0A090ZLW9_PAEMA</name>
<dbReference type="RefSeq" id="WP_036622970.1">
    <property type="nucleotide sequence ID" value="NZ_JAWFWM010000034.1"/>
</dbReference>
<evidence type="ECO:0008006" key="3">
    <source>
        <dbReference type="Google" id="ProtNLM"/>
    </source>
</evidence>
<sequence length="157" mass="18447">MRNKGGLTSWEEFEKKMLEQFPFLPKNFTQANPAKNLSWVGDYVQKQLQKSMPADFKIPIFHDNAGNYELHETHRSLIVRLPVSDHFELDHTKISVNRNKLRIVLPSGEKQEIQLKKQVNPKQTRAKYKEGILEIQMPKMPESQNFHDVFVESENEE</sequence>
<comment type="caution">
    <text evidence="1">The sequence shown here is derived from an EMBL/GenBank/DDBJ whole genome shotgun (WGS) entry which is preliminary data.</text>
</comment>
<keyword evidence="2" id="KW-1185">Reference proteome</keyword>
<dbReference type="InterPro" id="IPR008978">
    <property type="entry name" value="HSP20-like_chaperone"/>
</dbReference>
<dbReference type="AlphaFoldDB" id="A0A090ZLW9"/>
<dbReference type="CDD" id="cd00298">
    <property type="entry name" value="ACD_sHsps_p23-like"/>
    <property type="match status" value="1"/>
</dbReference>
<protein>
    <recommendedName>
        <fullName evidence="3">Hsp20/alpha crystallin family protein</fullName>
    </recommendedName>
</protein>
<dbReference type="Gene3D" id="2.60.40.790">
    <property type="match status" value="1"/>
</dbReference>
<organism evidence="1 2">
    <name type="scientific">Paenibacillus macerans</name>
    <name type="common">Bacillus macerans</name>
    <dbReference type="NCBI Taxonomy" id="44252"/>
    <lineage>
        <taxon>Bacteria</taxon>
        <taxon>Bacillati</taxon>
        <taxon>Bacillota</taxon>
        <taxon>Bacilli</taxon>
        <taxon>Bacillales</taxon>
        <taxon>Paenibacillaceae</taxon>
        <taxon>Paenibacillus</taxon>
    </lineage>
</organism>
<gene>
    <name evidence="1" type="ORF">DJ90_6410</name>
</gene>
<proteinExistence type="predicted"/>
<dbReference type="Proteomes" id="UP000029278">
    <property type="component" value="Unassembled WGS sequence"/>
</dbReference>
<accession>A0A090ZLW9</accession>
<dbReference type="PATRIC" id="fig|44252.3.peg.621"/>